<gene>
    <name evidence="1" type="ORF">NCTC10132_01074</name>
</gene>
<reference evidence="2" key="1">
    <citation type="submission" date="2018-06" db="EMBL/GenBank/DDBJ databases">
        <authorList>
            <consortium name="Pathogen Informatics"/>
        </authorList>
    </citation>
    <scope>NUCLEOTIDE SEQUENCE [LARGE SCALE GENOMIC DNA]</scope>
    <source>
        <strain evidence="2">NCTC10132</strain>
    </source>
</reference>
<dbReference type="EMBL" id="LS991951">
    <property type="protein sequence ID" value="SYV97706.1"/>
    <property type="molecule type" value="Genomic_DNA"/>
</dbReference>
<proteinExistence type="predicted"/>
<dbReference type="KEGG" id="medw:NCTC10132_01074"/>
<protein>
    <submittedName>
        <fullName evidence="1">Uncharacterized protein</fullName>
    </submittedName>
</protein>
<dbReference type="Proteomes" id="UP000257559">
    <property type="component" value="Chromosome"/>
</dbReference>
<name>A0A3B0Q4N2_9BACT</name>
<accession>A0A3B0Q4N2</accession>
<sequence length="78" mass="8792">MGKYRDALLKPRHSYLVEFVNAEKQFVADVKLGNLDYISENGKTNSQASIKVVKGDENKKEEKGKSVILVDFQFNITG</sequence>
<evidence type="ECO:0000313" key="1">
    <source>
        <dbReference type="EMBL" id="SYV97706.1"/>
    </source>
</evidence>
<evidence type="ECO:0000313" key="2">
    <source>
        <dbReference type="Proteomes" id="UP000257559"/>
    </source>
</evidence>
<keyword evidence="2" id="KW-1185">Reference proteome</keyword>
<dbReference type="AlphaFoldDB" id="A0A3B0Q4N2"/>
<organism evidence="1 2">
    <name type="scientific">Mycoplasmopsis edwardii</name>
    <dbReference type="NCBI Taxonomy" id="53558"/>
    <lineage>
        <taxon>Bacteria</taxon>
        <taxon>Bacillati</taxon>
        <taxon>Mycoplasmatota</taxon>
        <taxon>Mycoplasmoidales</taxon>
        <taxon>Metamycoplasmataceae</taxon>
        <taxon>Mycoplasmopsis</taxon>
    </lineage>
</organism>